<name>A0ABN9SH17_9DINO</name>
<gene>
    <name evidence="1" type="ORF">PCOR1329_LOCUS28822</name>
</gene>
<evidence type="ECO:0000313" key="1">
    <source>
        <dbReference type="EMBL" id="CAK0830101.1"/>
    </source>
</evidence>
<accession>A0ABN9SH17</accession>
<proteinExistence type="predicted"/>
<organism evidence="1 2">
    <name type="scientific">Prorocentrum cordatum</name>
    <dbReference type="NCBI Taxonomy" id="2364126"/>
    <lineage>
        <taxon>Eukaryota</taxon>
        <taxon>Sar</taxon>
        <taxon>Alveolata</taxon>
        <taxon>Dinophyceae</taxon>
        <taxon>Prorocentrales</taxon>
        <taxon>Prorocentraceae</taxon>
        <taxon>Prorocentrum</taxon>
    </lineage>
</organism>
<reference evidence="1" key="1">
    <citation type="submission" date="2023-10" db="EMBL/GenBank/DDBJ databases">
        <authorList>
            <person name="Chen Y."/>
            <person name="Shah S."/>
            <person name="Dougan E. K."/>
            <person name="Thang M."/>
            <person name="Chan C."/>
        </authorList>
    </citation>
    <scope>NUCLEOTIDE SEQUENCE [LARGE SCALE GENOMIC DNA]</scope>
</reference>
<comment type="caution">
    <text evidence="1">The sequence shown here is derived from an EMBL/GenBank/DDBJ whole genome shotgun (WGS) entry which is preliminary data.</text>
</comment>
<dbReference type="EMBL" id="CAUYUJ010010718">
    <property type="protein sequence ID" value="CAK0830101.1"/>
    <property type="molecule type" value="Genomic_DNA"/>
</dbReference>
<dbReference type="Proteomes" id="UP001189429">
    <property type="component" value="Unassembled WGS sequence"/>
</dbReference>
<sequence length="101" mass="11711">MEQWTMGASTEKDARLWFHVSPHETASTTIQEQRKARHTFLTSDGWTLEDPAHFGHVSGHITQISNFAECHVSYPPKPFNYVEKHMCLEWLQFIDHLKGTS</sequence>
<keyword evidence="2" id="KW-1185">Reference proteome</keyword>
<protein>
    <submittedName>
        <fullName evidence="1">Uncharacterized protein</fullName>
    </submittedName>
</protein>
<evidence type="ECO:0000313" key="2">
    <source>
        <dbReference type="Proteomes" id="UP001189429"/>
    </source>
</evidence>